<dbReference type="AlphaFoldDB" id="A0A7S1ZXQ2"/>
<protein>
    <submittedName>
        <fullName evidence="2">Uncharacterized protein</fullName>
    </submittedName>
</protein>
<dbReference type="EMBL" id="HBGO01028297">
    <property type="protein sequence ID" value="CAD9352047.1"/>
    <property type="molecule type" value="Transcribed_RNA"/>
</dbReference>
<keyword evidence="1" id="KW-0472">Membrane</keyword>
<feature type="transmembrane region" description="Helical" evidence="1">
    <location>
        <begin position="79"/>
        <end position="112"/>
    </location>
</feature>
<evidence type="ECO:0000313" key="2">
    <source>
        <dbReference type="EMBL" id="CAD9352047.1"/>
    </source>
</evidence>
<reference evidence="2" key="1">
    <citation type="submission" date="2021-01" db="EMBL/GenBank/DDBJ databases">
        <authorList>
            <person name="Corre E."/>
            <person name="Pelletier E."/>
            <person name="Niang G."/>
            <person name="Scheremetjew M."/>
            <person name="Finn R."/>
            <person name="Kale V."/>
            <person name="Holt S."/>
            <person name="Cochrane G."/>
            <person name="Meng A."/>
            <person name="Brown T."/>
            <person name="Cohen L."/>
        </authorList>
    </citation>
    <scope>NUCLEOTIDE SEQUENCE</scope>
    <source>
        <strain evidence="2">Grunow 1884</strain>
    </source>
</reference>
<keyword evidence="1" id="KW-0812">Transmembrane</keyword>
<proteinExistence type="predicted"/>
<gene>
    <name evidence="2" type="ORF">OSIN01602_LOCUS16300</name>
</gene>
<accession>A0A7S1ZXQ2</accession>
<evidence type="ECO:0000256" key="1">
    <source>
        <dbReference type="SAM" id="Phobius"/>
    </source>
</evidence>
<keyword evidence="1" id="KW-1133">Transmembrane helix</keyword>
<organism evidence="2">
    <name type="scientific">Trieres chinensis</name>
    <name type="common">Marine centric diatom</name>
    <name type="synonym">Odontella sinensis</name>
    <dbReference type="NCBI Taxonomy" id="1514140"/>
    <lineage>
        <taxon>Eukaryota</taxon>
        <taxon>Sar</taxon>
        <taxon>Stramenopiles</taxon>
        <taxon>Ochrophyta</taxon>
        <taxon>Bacillariophyta</taxon>
        <taxon>Mediophyceae</taxon>
        <taxon>Biddulphiophycidae</taxon>
        <taxon>Eupodiscales</taxon>
        <taxon>Parodontellaceae</taxon>
        <taxon>Trieres</taxon>
    </lineage>
</organism>
<name>A0A7S1ZXQ2_TRICV</name>
<sequence>MVDATNLVSPDALATAAEGHETQPTTNGAMHQDVVDPEDPLLIAQSLTYITDDGSVVLSFASAPFSASFKLRFIMLESIFVFLLIAAVPIGAHGTVVSISVGNLLAVAWFWYNSVRSVDITADGGLRFWIGNIEIDVPFDKIVDMRRIAGECSIVSPSLWPHRGYLTCPTDGVAIITSVPSTPFFLWPRSAGKPERQLGPFVCPRLKIVFSPSGGGLNFIREVENEMRSFSGEGGTGRIASRQMQQPPEFVPSGVAGGANVRSNSAGVSGDFIDV</sequence>